<comment type="similarity">
    <text evidence="6">Belongs to the ABC-4 integral membrane protein family.</text>
</comment>
<keyword evidence="5 7" id="KW-0472">Membrane</keyword>
<proteinExistence type="inferred from homology"/>
<gene>
    <name evidence="10" type="ORF">WG68_03065</name>
</gene>
<accession>A0A0M2V918</accession>
<dbReference type="InterPro" id="IPR003838">
    <property type="entry name" value="ABC3_permease_C"/>
</dbReference>
<evidence type="ECO:0000259" key="8">
    <source>
        <dbReference type="Pfam" id="PF02687"/>
    </source>
</evidence>
<dbReference type="GO" id="GO:0005886">
    <property type="term" value="C:plasma membrane"/>
    <property type="evidence" value="ECO:0007669"/>
    <property type="project" value="UniProtKB-SubCell"/>
</dbReference>
<evidence type="ECO:0000256" key="4">
    <source>
        <dbReference type="ARBA" id="ARBA00022989"/>
    </source>
</evidence>
<dbReference type="Pfam" id="PF02687">
    <property type="entry name" value="FtsX"/>
    <property type="match status" value="1"/>
</dbReference>
<dbReference type="PANTHER" id="PTHR30572">
    <property type="entry name" value="MEMBRANE COMPONENT OF TRANSPORTER-RELATED"/>
    <property type="match status" value="1"/>
</dbReference>
<evidence type="ECO:0000256" key="1">
    <source>
        <dbReference type="ARBA" id="ARBA00004651"/>
    </source>
</evidence>
<name>A0A0M2V918_9GAMM</name>
<dbReference type="Proteomes" id="UP000034228">
    <property type="component" value="Unassembled WGS sequence"/>
</dbReference>
<evidence type="ECO:0000259" key="9">
    <source>
        <dbReference type="Pfam" id="PF12704"/>
    </source>
</evidence>
<dbReference type="InterPro" id="IPR025857">
    <property type="entry name" value="MacB_PCD"/>
</dbReference>
<feature type="transmembrane region" description="Helical" evidence="7">
    <location>
        <begin position="286"/>
        <end position="309"/>
    </location>
</feature>
<dbReference type="STRING" id="336831.WG68_03065"/>
<protein>
    <submittedName>
        <fullName evidence="10">Multidrug ABC transporter substrate-binding protein</fullName>
    </submittedName>
</protein>
<keyword evidence="11" id="KW-1185">Reference proteome</keyword>
<dbReference type="EMBL" id="LAHO01000002">
    <property type="protein sequence ID" value="KKO46934.1"/>
    <property type="molecule type" value="Genomic_DNA"/>
</dbReference>
<evidence type="ECO:0000256" key="2">
    <source>
        <dbReference type="ARBA" id="ARBA00022475"/>
    </source>
</evidence>
<organism evidence="10 11">
    <name type="scientific">Arsukibacterium ikkense</name>
    <dbReference type="NCBI Taxonomy" id="336831"/>
    <lineage>
        <taxon>Bacteria</taxon>
        <taxon>Pseudomonadati</taxon>
        <taxon>Pseudomonadota</taxon>
        <taxon>Gammaproteobacteria</taxon>
        <taxon>Chromatiales</taxon>
        <taxon>Chromatiaceae</taxon>
        <taxon>Arsukibacterium</taxon>
    </lineage>
</organism>
<evidence type="ECO:0000256" key="5">
    <source>
        <dbReference type="ARBA" id="ARBA00023136"/>
    </source>
</evidence>
<keyword evidence="3 7" id="KW-0812">Transmembrane</keyword>
<keyword evidence="4 7" id="KW-1133">Transmembrane helix</keyword>
<feature type="domain" description="MacB-like periplasmic core" evidence="9">
    <location>
        <begin position="26"/>
        <end position="249"/>
    </location>
</feature>
<evidence type="ECO:0000256" key="6">
    <source>
        <dbReference type="ARBA" id="ARBA00038076"/>
    </source>
</evidence>
<dbReference type="GO" id="GO:0022857">
    <property type="term" value="F:transmembrane transporter activity"/>
    <property type="evidence" value="ECO:0007669"/>
    <property type="project" value="TreeGrafter"/>
</dbReference>
<evidence type="ECO:0000256" key="3">
    <source>
        <dbReference type="ARBA" id="ARBA00022692"/>
    </source>
</evidence>
<reference evidence="10 11" key="1">
    <citation type="submission" date="2015-03" db="EMBL/GenBank/DDBJ databases">
        <title>Draft genome sequences of two protease-producing strains of Arsukibacterium isolated from two cold and alkaline environments.</title>
        <authorList>
            <person name="Lylloff J.E."/>
            <person name="Skov L.B."/>
            <person name="Jepsen M."/>
            <person name="Hallin P.F."/>
            <person name="Sorensen S.J."/>
            <person name="Stougaard P."/>
            <person name="Glaring M.A."/>
        </authorList>
    </citation>
    <scope>NUCLEOTIDE SEQUENCE [LARGE SCALE GENOMIC DNA]</scope>
    <source>
        <strain evidence="10 11">GCM72</strain>
    </source>
</reference>
<keyword evidence="2" id="KW-1003">Cell membrane</keyword>
<dbReference type="AlphaFoldDB" id="A0A0M2V918"/>
<evidence type="ECO:0000256" key="7">
    <source>
        <dbReference type="SAM" id="Phobius"/>
    </source>
</evidence>
<feature type="transmembrane region" description="Helical" evidence="7">
    <location>
        <begin position="373"/>
        <end position="395"/>
    </location>
</feature>
<dbReference type="OrthoDB" id="9770036at2"/>
<comment type="caution">
    <text evidence="10">The sequence shown here is derived from an EMBL/GenBank/DDBJ whole genome shotgun (WGS) entry which is preliminary data.</text>
</comment>
<feature type="domain" description="ABC3 transporter permease C-terminal" evidence="8">
    <location>
        <begin position="291"/>
        <end position="405"/>
    </location>
</feature>
<comment type="subcellular location">
    <subcellularLocation>
        <location evidence="1">Cell membrane</location>
        <topology evidence="1">Multi-pass membrane protein</topology>
    </subcellularLocation>
</comment>
<dbReference type="RefSeq" id="WP_046556181.1">
    <property type="nucleotide sequence ID" value="NZ_LAHO01000002.1"/>
</dbReference>
<feature type="transmembrane region" description="Helical" evidence="7">
    <location>
        <begin position="27"/>
        <end position="47"/>
    </location>
</feature>
<dbReference type="PATRIC" id="fig|336831.14.peg.3771"/>
<dbReference type="PANTHER" id="PTHR30572:SF4">
    <property type="entry name" value="ABC TRANSPORTER PERMEASE YTRF"/>
    <property type="match status" value="1"/>
</dbReference>
<sequence>MLKLLHAGFEGSKAAFGSIRAHGLRSALTTLGIIIGVAAVITVVAIMQGLSHSITSQLDDLGSDMITLKAYTPTNQQMLGVQNRLHYDDFLLLKTRVNNVEDMTASMQAFSMGSQVQYGRNTAQSQIIGTDSSYQNVVRVYPDAGRFLSGSDDDRRRRVAFIGSSLIKQLDLPANPVGEFINLSGDWFRIIGVAETRGSLFGFDQDNYIIAPFSTIRSLSGERAARNIEVMFRPAAGADPLQIQQQMRTILRQHHKLAADTPDPFEFVSAERMIAQFNTITRSITLVAGGVVSISLLVGGIGVMNIMLVSVTERTREIGIVKALGATPQFILIQFLVEALVLSLFGGIIGLALGAGVASFIGLMMPAMPEALIPLWAVLLAIGFTTLIGVVFGLAPAIKASRLNPIDALRYE</sequence>
<evidence type="ECO:0000313" key="11">
    <source>
        <dbReference type="Proteomes" id="UP000034228"/>
    </source>
</evidence>
<dbReference type="InterPro" id="IPR050250">
    <property type="entry name" value="Macrolide_Exporter_MacB"/>
</dbReference>
<dbReference type="Pfam" id="PF12704">
    <property type="entry name" value="MacB_PCD"/>
    <property type="match status" value="1"/>
</dbReference>
<feature type="transmembrane region" description="Helical" evidence="7">
    <location>
        <begin position="330"/>
        <end position="361"/>
    </location>
</feature>
<evidence type="ECO:0000313" key="10">
    <source>
        <dbReference type="EMBL" id="KKO46934.1"/>
    </source>
</evidence>